<evidence type="ECO:0000313" key="8">
    <source>
        <dbReference type="Proteomes" id="UP000216725"/>
    </source>
</evidence>
<feature type="domain" description="Streptococcal pilin isopeptide linkage" evidence="5">
    <location>
        <begin position="827"/>
        <end position="947"/>
    </location>
</feature>
<dbReference type="NCBIfam" id="NF012162">
    <property type="entry name" value="surf_Nterm_1"/>
    <property type="match status" value="1"/>
</dbReference>
<dbReference type="NCBIfam" id="TIGR03786">
    <property type="entry name" value="strep_pil_rpt"/>
    <property type="match status" value="6"/>
</dbReference>
<protein>
    <submittedName>
        <fullName evidence="7">Collagen adhesion protein</fullName>
    </submittedName>
</protein>
<keyword evidence="3" id="KW-0732">Signal</keyword>
<feature type="transmembrane region" description="Helical" evidence="2">
    <location>
        <begin position="1626"/>
        <end position="1648"/>
    </location>
</feature>
<keyword evidence="2" id="KW-0812">Transmembrane</keyword>
<dbReference type="Pfam" id="PF17802">
    <property type="entry name" value="SpaA"/>
    <property type="match status" value="1"/>
</dbReference>
<dbReference type="InterPro" id="IPR041033">
    <property type="entry name" value="SpaA_PFL_dom_1"/>
</dbReference>
<feature type="domain" description="Streptococcal pilin isopeptide linkage" evidence="5">
    <location>
        <begin position="958"/>
        <end position="1086"/>
    </location>
</feature>
<feature type="domain" description="SpaA-like prealbumin fold" evidence="6">
    <location>
        <begin position="72"/>
        <end position="159"/>
    </location>
</feature>
<dbReference type="InterPro" id="IPR022464">
    <property type="entry name" value="Strep_pil_isopept_link"/>
</dbReference>
<name>A0A261F0H8_9BIFI</name>
<feature type="signal peptide" evidence="3">
    <location>
        <begin position="1"/>
        <end position="21"/>
    </location>
</feature>
<keyword evidence="8" id="KW-1185">Reference proteome</keyword>
<gene>
    <name evidence="7" type="ORF">PSRA_0343</name>
</gene>
<dbReference type="Pfam" id="PF08341">
    <property type="entry name" value="TED"/>
    <property type="match status" value="1"/>
</dbReference>
<feature type="domain" description="Streptococcal pilin isopeptide linkage" evidence="5">
    <location>
        <begin position="1095"/>
        <end position="1202"/>
    </location>
</feature>
<feature type="compositionally biased region" description="Gly residues" evidence="1">
    <location>
        <begin position="1583"/>
        <end position="1597"/>
    </location>
</feature>
<feature type="domain" description="Streptococcal pilin isopeptide linkage" evidence="5">
    <location>
        <begin position="1280"/>
        <end position="1408"/>
    </location>
</feature>
<evidence type="ECO:0000259" key="5">
    <source>
        <dbReference type="Pfam" id="PF12892"/>
    </source>
</evidence>
<dbReference type="InterPro" id="IPR013783">
    <property type="entry name" value="Ig-like_fold"/>
</dbReference>
<proteinExistence type="predicted"/>
<dbReference type="Gene3D" id="2.60.40.10">
    <property type="entry name" value="Immunoglobulins"/>
    <property type="match status" value="1"/>
</dbReference>
<dbReference type="NCBIfam" id="TIGR03934">
    <property type="entry name" value="TQXA_dom"/>
    <property type="match status" value="1"/>
</dbReference>
<dbReference type="Gene3D" id="2.60.40.3050">
    <property type="match status" value="8"/>
</dbReference>
<dbReference type="Pfam" id="PF12892">
    <property type="entry name" value="FctA"/>
    <property type="match status" value="8"/>
</dbReference>
<evidence type="ECO:0000256" key="2">
    <source>
        <dbReference type="SAM" id="Phobius"/>
    </source>
</evidence>
<feature type="domain" description="Thioester" evidence="4">
    <location>
        <begin position="219"/>
        <end position="342"/>
    </location>
</feature>
<feature type="domain" description="Streptococcal pilin isopeptide linkage" evidence="5">
    <location>
        <begin position="1416"/>
        <end position="1541"/>
    </location>
</feature>
<evidence type="ECO:0000313" key="7">
    <source>
        <dbReference type="EMBL" id="OZG52611.1"/>
    </source>
</evidence>
<dbReference type="GO" id="GO:0005975">
    <property type="term" value="P:carbohydrate metabolic process"/>
    <property type="evidence" value="ECO:0007669"/>
    <property type="project" value="UniProtKB-ARBA"/>
</dbReference>
<keyword evidence="2" id="KW-1133">Transmembrane helix</keyword>
<feature type="domain" description="Streptococcal pilin isopeptide linkage" evidence="5">
    <location>
        <begin position="554"/>
        <end position="680"/>
    </location>
</feature>
<organism evidence="7 8">
    <name type="scientific">Pseudoscardovia radai</name>
    <dbReference type="NCBI Taxonomy" id="987066"/>
    <lineage>
        <taxon>Bacteria</taxon>
        <taxon>Bacillati</taxon>
        <taxon>Actinomycetota</taxon>
        <taxon>Actinomycetes</taxon>
        <taxon>Bifidobacteriales</taxon>
        <taxon>Bifidobacteriaceae</taxon>
        <taxon>Pseudoscardovia</taxon>
    </lineage>
</organism>
<dbReference type="Gene3D" id="2.30.30.670">
    <property type="entry name" value="Thioester domain"/>
    <property type="match status" value="1"/>
</dbReference>
<feature type="domain" description="Streptococcal pilin isopeptide linkage" evidence="5">
    <location>
        <begin position="692"/>
        <end position="813"/>
    </location>
</feature>
<reference evidence="7 8" key="1">
    <citation type="journal article" date="2017" name="BMC Genomics">
        <title>Comparative genomic and phylogenomic analyses of the Bifidobacteriaceae family.</title>
        <authorList>
            <person name="Lugli G.A."/>
            <person name="Milani C."/>
            <person name="Turroni F."/>
            <person name="Duranti S."/>
            <person name="Mancabelli L."/>
            <person name="Mangifesta M."/>
            <person name="Ferrario C."/>
            <person name="Modesto M."/>
            <person name="Mattarelli P."/>
            <person name="Jiri K."/>
            <person name="van Sinderen D."/>
            <person name="Ventura M."/>
        </authorList>
    </citation>
    <scope>NUCLEOTIDE SEQUENCE [LARGE SCALE GENOMIC DNA]</scope>
    <source>
        <strain evidence="7 8">DSM 24742</strain>
    </source>
</reference>
<accession>A0A261F0H8</accession>
<dbReference type="InterPro" id="IPR038174">
    <property type="entry name" value="Strep_pil_link_sf"/>
</dbReference>
<dbReference type="Gene3D" id="1.10.150.480">
    <property type="match status" value="1"/>
</dbReference>
<feature type="chain" id="PRO_5013328842" evidence="3">
    <location>
        <begin position="22"/>
        <end position="1674"/>
    </location>
</feature>
<evidence type="ECO:0000256" key="1">
    <source>
        <dbReference type="SAM" id="MobiDB-lite"/>
    </source>
</evidence>
<feature type="domain" description="Streptococcal pilin isopeptide linkage" evidence="5">
    <location>
        <begin position="448"/>
        <end position="547"/>
    </location>
</feature>
<sequence length="1674" mass="173616">MIRRVLLIAIAALCVMATALSGSVTGESTRATAVPPSSTADSVTRALTIHAWGNDVAGNPQYDTSVSTSTGESVRKEIAGAQLTLSTADGYIKKDDSSAVDVTISSDGRSATWTSTTTALVLQVAAGSYTLHEDKASDGYYSAADVTFTVPEDTTTVDTSKDWQAISEFPVNADTTNPWEYKDVTWTSRQAIATTGDGKRVDPLPSISVADGSGTSSVVYCYNYLSTAPRGPQASSGMQYTRYNETEGSIAMLWTSAAYRLQSDAYGTISDSTEFARRIMSVATRGYPNNATITANNPTDLLAGLDANQQRMVTQLAVWHYTDGGYVNKFAPSYSFANLVDPTTGNYYGFNQAMIDAYKKLIDPTGYTLQASEALQLYQPGSEVKNYQNLLGTATITPNAMETSIVDDSIDYSKNPATATISGTKTINGKTLSQYGTTGDDATVRNLFGTFAFRIASDTNAPLPDSDTATVGADGTFTFGQITYTQPGTYVYSVAEIPGTDPDVGYDSTAHTVTVQVTKGTGADVGKLVSTVTYADTGGITVNNVYTKDATAQLEVTKTIDGKTPARNAYDFTVTANNGAPMPEGTPAGGSAVITNDSLGKAILSPIVFSKAGTYTYAITENKPADADAGISYDTGTVTATVTVTRNDAANELEASVSYSKDAADGTVTTGQGGNAFQNTTIAPNPVDVSIGANKTLDGKTGFAPDTFFFTLQANAPDTPMSADPADNGSELTVSAHSDGTIPFGTIRYTAEGTYTYTMMESKGDDVGIAYDSSVVLVTVTVTRDTTTNDLQASVTYSANGSTSSDKPTFRNTTIAPGAVKDHIYSSKTLAGKPAASGQFSFRLNAADGTPMPESCTPQTDQTTGTIYCDTNNGENGVIDFGPIVYSAEGTYTYAITENATGDPSIAKDTASHVVTVTVTRDPATNTLSDTVTYDAGEAPAGFSNSYVKAVPTTAQLRLTKMLDGIPANTAGQFSFELHPVSTDAIDTEGNAVSVPMPADATTGSDGTPTATTTNQGAGHASWADITFEYPGVYTYAIHEVAGSDANIVYDANVYTAKVTVTRNDDNTLSASVSYAGTDALLVVQNTTTTGWVEIRATKLLDGKPAKAGQFTFSITPSGNAPRLLNTTISNGDNGLIDFTVPITLKDLGDADSATFTYTFREVQGDDPTIEYDTKDRTATVYVKKVVKDGVTGLRAMVVIDKEQTTADDKNKDYIAYGWDGVADGTIYHAKAGATITVDDFDDASDFDLAATPDQGDAYIKHYPKIHNTTKPLEPATADLTATKTLDGTAPAGGAFTFTLTAADGTPMPGGATQSTAADGTAQLVSTASNGADGTVDFGTITYTAEGVYRYSIAESVPSDADVQSGTTVYDTSTHAVTVTVARSTANPNKLVASMIYDTSTAPAFANTTVPTTAVPVTKSMTGSWPDGARYSFTMTALGSDDGGSADGAGPLPAASATTGDAGNSVMLTIGATDDAAGGKDGAVTASFGPFPFTVADMGKTYVYEVRENGADGQPGTGGVDANAVAYSRAVYRVQVTVGEGMADATQRLNGNRAGVVITQTVDENGQTLDTPVTVYDSSQTGDGAGDGSDGSDGSGGAASTQTYAVPFTNTHLTTVTLPGAGGPGMGAFVGGCVLAGLLLLFLGGFMVRRDSDDSDDTATGSAPRGDAIPRHAS</sequence>
<dbReference type="Proteomes" id="UP000216725">
    <property type="component" value="Unassembled WGS sequence"/>
</dbReference>
<dbReference type="InterPro" id="IPR013552">
    <property type="entry name" value="Thioester_dom"/>
</dbReference>
<dbReference type="InterPro" id="IPR023849">
    <property type="entry name" value="TQXA_dom"/>
</dbReference>
<feature type="region of interest" description="Disordered" evidence="1">
    <location>
        <begin position="1568"/>
        <end position="1601"/>
    </location>
</feature>
<comment type="caution">
    <text evidence="7">The sequence shown here is derived from an EMBL/GenBank/DDBJ whole genome shotgun (WGS) entry which is preliminary data.</text>
</comment>
<feature type="region of interest" description="Disordered" evidence="1">
    <location>
        <begin position="1652"/>
        <end position="1674"/>
    </location>
</feature>
<dbReference type="EMBL" id="MWWR01000003">
    <property type="protein sequence ID" value="OZG52611.1"/>
    <property type="molecule type" value="Genomic_DNA"/>
</dbReference>
<evidence type="ECO:0000259" key="4">
    <source>
        <dbReference type="Pfam" id="PF08341"/>
    </source>
</evidence>
<evidence type="ECO:0000256" key="3">
    <source>
        <dbReference type="SAM" id="SignalP"/>
    </source>
</evidence>
<keyword evidence="2" id="KW-0472">Membrane</keyword>
<evidence type="ECO:0000259" key="6">
    <source>
        <dbReference type="Pfam" id="PF17802"/>
    </source>
</evidence>